<dbReference type="Pfam" id="PF08757">
    <property type="entry name" value="CotH"/>
    <property type="match status" value="1"/>
</dbReference>
<dbReference type="Gene3D" id="2.60.40.1260">
    <property type="entry name" value="Lamin Tail domain"/>
    <property type="match status" value="1"/>
</dbReference>
<protein>
    <submittedName>
        <fullName evidence="3">CotH protein</fullName>
    </submittedName>
</protein>
<dbReference type="SUPFAM" id="SSF74853">
    <property type="entry name" value="Lamin A/C globular tail domain"/>
    <property type="match status" value="1"/>
</dbReference>
<evidence type="ECO:0000313" key="4">
    <source>
        <dbReference type="Proteomes" id="UP000238823"/>
    </source>
</evidence>
<feature type="region of interest" description="Disordered" evidence="1">
    <location>
        <begin position="31"/>
        <end position="67"/>
    </location>
</feature>
<dbReference type="AlphaFoldDB" id="A0A2S9XKZ9"/>
<dbReference type="PANTHER" id="PTHR40050">
    <property type="entry name" value="INNER SPORE COAT PROTEIN H"/>
    <property type="match status" value="1"/>
</dbReference>
<dbReference type="OrthoDB" id="258535at2"/>
<feature type="domain" description="LTD" evidence="2">
    <location>
        <begin position="66"/>
        <end position="183"/>
    </location>
</feature>
<proteinExistence type="predicted"/>
<name>A0A2S9XKZ9_9BACT</name>
<dbReference type="EMBL" id="PVNL01000147">
    <property type="protein sequence ID" value="PRP93512.1"/>
    <property type="molecule type" value="Genomic_DNA"/>
</dbReference>
<dbReference type="Proteomes" id="UP000238823">
    <property type="component" value="Unassembled WGS sequence"/>
</dbReference>
<reference evidence="3 4" key="1">
    <citation type="submission" date="2018-03" db="EMBL/GenBank/DDBJ databases">
        <title>Draft Genome Sequences of the Obligatory Marine Myxobacteria Enhygromyxa salina SWB007.</title>
        <authorList>
            <person name="Poehlein A."/>
            <person name="Moghaddam J.A."/>
            <person name="Harms H."/>
            <person name="Alanjari M."/>
            <person name="Koenig G.M."/>
            <person name="Daniel R."/>
            <person name="Schaeberle T.F."/>
        </authorList>
    </citation>
    <scope>NUCLEOTIDE SEQUENCE [LARGE SCALE GENOMIC DNA]</scope>
    <source>
        <strain evidence="3 4">SWB007</strain>
    </source>
</reference>
<dbReference type="PROSITE" id="PS51257">
    <property type="entry name" value="PROKAR_LIPOPROTEIN"/>
    <property type="match status" value="1"/>
</dbReference>
<dbReference type="PANTHER" id="PTHR40050:SF1">
    <property type="entry name" value="INNER SPORE COAT PROTEIN H"/>
    <property type="match status" value="1"/>
</dbReference>
<comment type="caution">
    <text evidence="3">The sequence shown here is derived from an EMBL/GenBank/DDBJ whole genome shotgun (WGS) entry which is preliminary data.</text>
</comment>
<accession>A0A2S9XKZ9</accession>
<dbReference type="InterPro" id="IPR036415">
    <property type="entry name" value="Lamin_tail_dom_sf"/>
</dbReference>
<sequence length="806" mass="88183">MRDPDVLRTHWLRAAITAACLVPAVGFTTGCADEPGVADTDGTGSESETGTDDTSTSSTDGGTEPSPAAMQFSEVMYHPVLEQAFVDRHEFVEIHNPGAESVELGGWRLDGGVDFSFAPGTSIDAGGYLVIARDPAALLAIGSYALDPSQVVGPYQGELENGDEFLILRRDDDTIADTMGYDDGFPWPIAADALGAGESWLAPELLPLEDHRYRGVSLERVSLSVSGDEVGNWTASELDDPSPGRAFAGLRAEPLPILIRKDTSTASPDPLIREGEAVTLDLEFSEFGALSDVRVDYFVDDVEVAGEPVASLAVSDAEFVGRTVAVELPGQAANSIVRYRVFADRGAGVELVSPRPSDPNDYHAYFVSPVVDSDARVYQLFLASDQWAQMWTNIEAGREQGCEASPTWNDRVPGVFVYEGQVHDVQVRYQGSRWNRFNGPDVDNWPHAGPSAPSPLRGLSYRIAFPRYDRFEGRKVLALNKLTQGCPGLSSAVGFELFRRMSLPASVTSFARLHINGGYFRYMLEIERPGEEMMEAYHEAMAADPLNVEPVGHLFKSVGLNADAGPFGWGDGRPLAESCGHDINTRYAATYDRKTHTWDNHAQLIAMLEELDSYRDPFDGSIDVLATQLYLEEHFDVEAMLDHIVIMNWSIPFDDYFQNYFLYQRRSDARWSMVAWDLDQNFGPWAAGTGSGPQASIFGGRNGQDVAGGIDANRSGWWNRVKDSFLRAYEDEYIDRMKMHAGLTLHPDEVAAIVDEIVAAYDIEEANAAASSPSCDIDGAAAQFKAFAAARHAYVIGTPAADLVDW</sequence>
<dbReference type="InterPro" id="IPR014867">
    <property type="entry name" value="Spore_coat_CotH_CotH2/3/7"/>
</dbReference>
<dbReference type="PROSITE" id="PS51841">
    <property type="entry name" value="LTD"/>
    <property type="match status" value="1"/>
</dbReference>
<evidence type="ECO:0000256" key="1">
    <source>
        <dbReference type="SAM" id="MobiDB-lite"/>
    </source>
</evidence>
<evidence type="ECO:0000313" key="3">
    <source>
        <dbReference type="EMBL" id="PRP93512.1"/>
    </source>
</evidence>
<dbReference type="Pfam" id="PF00932">
    <property type="entry name" value="LTD"/>
    <property type="match status" value="1"/>
</dbReference>
<feature type="compositionally biased region" description="Low complexity" evidence="1">
    <location>
        <begin position="39"/>
        <end position="64"/>
    </location>
</feature>
<gene>
    <name evidence="3" type="ORF">ENSA7_79400</name>
</gene>
<evidence type="ECO:0000259" key="2">
    <source>
        <dbReference type="PROSITE" id="PS51841"/>
    </source>
</evidence>
<dbReference type="RefSeq" id="WP_106094696.1">
    <property type="nucleotide sequence ID" value="NZ_PVNL01000147.1"/>
</dbReference>
<organism evidence="3 4">
    <name type="scientific">Enhygromyxa salina</name>
    <dbReference type="NCBI Taxonomy" id="215803"/>
    <lineage>
        <taxon>Bacteria</taxon>
        <taxon>Pseudomonadati</taxon>
        <taxon>Myxococcota</taxon>
        <taxon>Polyangia</taxon>
        <taxon>Nannocystales</taxon>
        <taxon>Nannocystaceae</taxon>
        <taxon>Enhygromyxa</taxon>
    </lineage>
</organism>
<dbReference type="InterPro" id="IPR001322">
    <property type="entry name" value="Lamin_tail_dom"/>
</dbReference>